<protein>
    <recommendedName>
        <fullName evidence="2">histidine kinase</fullName>
        <ecNumber evidence="2">2.7.13.3</ecNumber>
    </recommendedName>
</protein>
<sequence>MCPKLWNKFTQFESSVRQQNHEGTGLGLVIVKGIVESHGGMVGVRSASGSGSTFYFTLPLA</sequence>
<dbReference type="InterPro" id="IPR003594">
    <property type="entry name" value="HATPase_dom"/>
</dbReference>
<comment type="catalytic activity">
    <reaction evidence="1">
        <text>ATP + protein L-histidine = ADP + protein N-phospho-L-histidine.</text>
        <dbReference type="EC" id="2.7.13.3"/>
    </reaction>
</comment>
<dbReference type="PANTHER" id="PTHR43047:SF72">
    <property type="entry name" value="OSMOSENSING HISTIDINE PROTEIN KINASE SLN1"/>
    <property type="match status" value="1"/>
</dbReference>
<proteinExistence type="predicted"/>
<feature type="domain" description="Histidine kinase" evidence="5">
    <location>
        <begin position="1"/>
        <end position="61"/>
    </location>
</feature>
<gene>
    <name evidence="6" type="ORF">UW78_C0009G0020</name>
</gene>
<reference evidence="6 7" key="1">
    <citation type="journal article" date="2015" name="Nature">
        <title>rRNA introns, odd ribosomes, and small enigmatic genomes across a large radiation of phyla.</title>
        <authorList>
            <person name="Brown C.T."/>
            <person name="Hug L.A."/>
            <person name="Thomas B.C."/>
            <person name="Sharon I."/>
            <person name="Castelle C.J."/>
            <person name="Singh A."/>
            <person name="Wilkins M.J."/>
            <person name="Williams K.H."/>
            <person name="Banfield J.F."/>
        </authorList>
    </citation>
    <scope>NUCLEOTIDE SEQUENCE [LARGE SCALE GENOMIC DNA]</scope>
</reference>
<dbReference type="EMBL" id="LCJQ01000009">
    <property type="protein sequence ID" value="KKT81499.1"/>
    <property type="molecule type" value="Genomic_DNA"/>
</dbReference>
<evidence type="ECO:0000256" key="3">
    <source>
        <dbReference type="ARBA" id="ARBA00022679"/>
    </source>
</evidence>
<dbReference type="GO" id="GO:0000155">
    <property type="term" value="F:phosphorelay sensor kinase activity"/>
    <property type="evidence" value="ECO:0007669"/>
    <property type="project" value="TreeGrafter"/>
</dbReference>
<keyword evidence="3" id="KW-0808">Transferase</keyword>
<evidence type="ECO:0000259" key="5">
    <source>
        <dbReference type="PROSITE" id="PS50109"/>
    </source>
</evidence>
<evidence type="ECO:0000256" key="2">
    <source>
        <dbReference type="ARBA" id="ARBA00012438"/>
    </source>
</evidence>
<dbReference type="SUPFAM" id="SSF55874">
    <property type="entry name" value="ATPase domain of HSP90 chaperone/DNA topoisomerase II/histidine kinase"/>
    <property type="match status" value="1"/>
</dbReference>
<dbReference type="Proteomes" id="UP000034595">
    <property type="component" value="Unassembled WGS sequence"/>
</dbReference>
<dbReference type="GO" id="GO:0009927">
    <property type="term" value="F:histidine phosphotransfer kinase activity"/>
    <property type="evidence" value="ECO:0007669"/>
    <property type="project" value="TreeGrafter"/>
</dbReference>
<evidence type="ECO:0000256" key="4">
    <source>
        <dbReference type="ARBA" id="ARBA00022777"/>
    </source>
</evidence>
<accession>A0A0G1NBC2</accession>
<organism evidence="6 7">
    <name type="scientific">Candidatus Azambacteria bacterium GW2011_GWA1_44_9</name>
    <dbReference type="NCBI Taxonomy" id="1618610"/>
    <lineage>
        <taxon>Bacteria</taxon>
        <taxon>Candidatus Azamiibacteriota</taxon>
    </lineage>
</organism>
<dbReference type="GO" id="GO:0005886">
    <property type="term" value="C:plasma membrane"/>
    <property type="evidence" value="ECO:0007669"/>
    <property type="project" value="TreeGrafter"/>
</dbReference>
<dbReference type="PRINTS" id="PR00344">
    <property type="entry name" value="BCTRLSENSOR"/>
</dbReference>
<dbReference type="EC" id="2.7.13.3" evidence="2"/>
<evidence type="ECO:0000313" key="6">
    <source>
        <dbReference type="EMBL" id="KKT81499.1"/>
    </source>
</evidence>
<name>A0A0G1NBC2_9BACT</name>
<dbReference type="Pfam" id="PF02518">
    <property type="entry name" value="HATPase_c"/>
    <property type="match status" value="1"/>
</dbReference>
<dbReference type="Gene3D" id="3.30.565.10">
    <property type="entry name" value="Histidine kinase-like ATPase, C-terminal domain"/>
    <property type="match status" value="1"/>
</dbReference>
<dbReference type="AlphaFoldDB" id="A0A0G1NBC2"/>
<evidence type="ECO:0000256" key="1">
    <source>
        <dbReference type="ARBA" id="ARBA00000085"/>
    </source>
</evidence>
<dbReference type="PROSITE" id="PS50109">
    <property type="entry name" value="HIS_KIN"/>
    <property type="match status" value="1"/>
</dbReference>
<keyword evidence="4 6" id="KW-0418">Kinase</keyword>
<dbReference type="InterPro" id="IPR004358">
    <property type="entry name" value="Sig_transdc_His_kin-like_C"/>
</dbReference>
<dbReference type="InterPro" id="IPR005467">
    <property type="entry name" value="His_kinase_dom"/>
</dbReference>
<dbReference type="InterPro" id="IPR036890">
    <property type="entry name" value="HATPase_C_sf"/>
</dbReference>
<dbReference type="PANTHER" id="PTHR43047">
    <property type="entry name" value="TWO-COMPONENT HISTIDINE PROTEIN KINASE"/>
    <property type="match status" value="1"/>
</dbReference>
<evidence type="ECO:0000313" key="7">
    <source>
        <dbReference type="Proteomes" id="UP000034595"/>
    </source>
</evidence>
<comment type="caution">
    <text evidence="6">The sequence shown here is derived from an EMBL/GenBank/DDBJ whole genome shotgun (WGS) entry which is preliminary data.</text>
</comment>